<protein>
    <submittedName>
        <fullName evidence="2">Uncharacterized protein LOC108044125</fullName>
    </submittedName>
</protein>
<gene>
    <name evidence="2" type="primary">LOC108044125</name>
</gene>
<feature type="region of interest" description="Disordered" evidence="1">
    <location>
        <begin position="150"/>
        <end position="247"/>
    </location>
</feature>
<reference evidence="2" key="1">
    <citation type="submission" date="2025-08" db="UniProtKB">
        <authorList>
            <consortium name="RefSeq"/>
        </authorList>
    </citation>
    <scope>IDENTIFICATION</scope>
</reference>
<name>A0A6P4ETW0_DRORH</name>
<sequence>MPSNYDLRSKVLPAEEEEKLWSTDLDEVAGAEQPRISMGLPRTPLGRLHQELRRELQMGTDPTQHLVLEQVNSEANQLPQIDGKDDRTQEAFLDNAAKSAVNVALAQAAETHRKAQESGVSQSLRDEIRGGFLEMMKLMNEVLRPAAQRPQLPQGNHTDQQQHPGWTDTAAPQAPSLVQKGAIPKTAPSASTIGSRPPPPKVPPKPPRRPLESFPVESSSPGYPLDGERGRRNDPRNWHYEDRRASDFREEPRLYANTGLGGGSQQVRIRRFF</sequence>
<dbReference type="RefSeq" id="XP_016978493.1">
    <property type="nucleotide sequence ID" value="XM_017123004.1"/>
</dbReference>
<evidence type="ECO:0000256" key="1">
    <source>
        <dbReference type="SAM" id="MobiDB-lite"/>
    </source>
</evidence>
<organism evidence="2">
    <name type="scientific">Drosophila rhopaloa</name>
    <name type="common">Fruit fly</name>
    <dbReference type="NCBI Taxonomy" id="1041015"/>
    <lineage>
        <taxon>Eukaryota</taxon>
        <taxon>Metazoa</taxon>
        <taxon>Ecdysozoa</taxon>
        <taxon>Arthropoda</taxon>
        <taxon>Hexapoda</taxon>
        <taxon>Insecta</taxon>
        <taxon>Pterygota</taxon>
        <taxon>Neoptera</taxon>
        <taxon>Endopterygota</taxon>
        <taxon>Diptera</taxon>
        <taxon>Brachycera</taxon>
        <taxon>Muscomorpha</taxon>
        <taxon>Ephydroidea</taxon>
        <taxon>Drosophilidae</taxon>
        <taxon>Drosophila</taxon>
        <taxon>Sophophora</taxon>
    </lineage>
</organism>
<accession>A0A6P4ETW0</accession>
<feature type="compositionally biased region" description="Pro residues" evidence="1">
    <location>
        <begin position="196"/>
        <end position="205"/>
    </location>
</feature>
<feature type="compositionally biased region" description="Polar residues" evidence="1">
    <location>
        <begin position="151"/>
        <end position="164"/>
    </location>
</feature>
<feature type="compositionally biased region" description="Basic and acidic residues" evidence="1">
    <location>
        <begin position="226"/>
        <end position="247"/>
    </location>
</feature>
<evidence type="ECO:0000313" key="2">
    <source>
        <dbReference type="RefSeq" id="XP_016978493.1"/>
    </source>
</evidence>
<proteinExistence type="predicted"/>
<dbReference type="AlphaFoldDB" id="A0A6P4ETW0"/>